<dbReference type="AlphaFoldDB" id="A0A2S3HLE8"/>
<dbReference type="GO" id="GO:0005737">
    <property type="term" value="C:cytoplasm"/>
    <property type="evidence" value="ECO:0007669"/>
    <property type="project" value="UniProtKB-SubCell"/>
</dbReference>
<dbReference type="EMBL" id="CM008049">
    <property type="protein sequence ID" value="PAN25537.1"/>
    <property type="molecule type" value="Genomic_DNA"/>
</dbReference>
<dbReference type="InterPro" id="IPR003960">
    <property type="entry name" value="ATPase_AAA_CS"/>
</dbReference>
<keyword evidence="10" id="KW-0175">Coiled coil</keyword>
<feature type="coiled-coil region" evidence="10">
    <location>
        <begin position="35"/>
        <end position="76"/>
    </location>
</feature>
<dbReference type="Pfam" id="PF16450">
    <property type="entry name" value="Prot_ATP_ID_OB_C"/>
    <property type="match status" value="1"/>
</dbReference>
<dbReference type="GO" id="GO:0010498">
    <property type="term" value="P:proteasomal protein catabolic process"/>
    <property type="evidence" value="ECO:0007669"/>
    <property type="project" value="UniProtKB-ARBA"/>
</dbReference>
<accession>A0A2S3HLE8</accession>
<dbReference type="FunFam" id="1.10.8.60:FF:000009">
    <property type="entry name" value="26S protease regulatory subunit 6A"/>
    <property type="match status" value="1"/>
</dbReference>
<evidence type="ECO:0000313" key="12">
    <source>
        <dbReference type="EMBL" id="PAN25537.1"/>
    </source>
</evidence>
<dbReference type="InterPro" id="IPR012340">
    <property type="entry name" value="NA-bd_OB-fold"/>
</dbReference>
<dbReference type="Gene3D" id="3.40.50.300">
    <property type="entry name" value="P-loop containing nucleotide triphosphate hydrolases"/>
    <property type="match status" value="1"/>
</dbReference>
<dbReference type="InterPro" id="IPR032501">
    <property type="entry name" value="Prot_ATP_ID_OB_2nd"/>
</dbReference>
<gene>
    <name evidence="12" type="ORF">PAHAL_4G309500</name>
</gene>
<dbReference type="FunFam" id="2.40.50.140:FF:000076">
    <property type="entry name" value="26S protease regulatory subunit 6A"/>
    <property type="match status" value="1"/>
</dbReference>
<reference evidence="12" key="1">
    <citation type="submission" date="2018-04" db="EMBL/GenBank/DDBJ databases">
        <title>WGS assembly of Panicum hallii.</title>
        <authorList>
            <person name="Lovell J."/>
            <person name="Jenkins J."/>
            <person name="Lowry D."/>
            <person name="Mamidi S."/>
            <person name="Sreedasyam A."/>
            <person name="Weng X."/>
            <person name="Barry K."/>
            <person name="Bonette J."/>
            <person name="Campitelli B."/>
            <person name="Daum C."/>
            <person name="Gordon S."/>
            <person name="Gould B."/>
            <person name="Lipzen A."/>
            <person name="Macqueen A."/>
            <person name="Palacio-Mejia J."/>
            <person name="Plott C."/>
            <person name="Shakirov E."/>
            <person name="Shu S."/>
            <person name="Yoshinaga Y."/>
            <person name="Zane M."/>
            <person name="Rokhsar D."/>
            <person name="Grimwood J."/>
            <person name="Schmutz J."/>
            <person name="Juenger T."/>
        </authorList>
    </citation>
    <scope>NUCLEOTIDE SEQUENCE [LARGE SCALE GENOMIC DNA]</scope>
    <source>
        <strain evidence="12">FIL2</strain>
    </source>
</reference>
<dbReference type="InterPro" id="IPR041569">
    <property type="entry name" value="AAA_lid_3"/>
</dbReference>
<dbReference type="InterPro" id="IPR050221">
    <property type="entry name" value="26S_Proteasome_ATPase"/>
</dbReference>
<dbReference type="GO" id="GO:0016887">
    <property type="term" value="F:ATP hydrolysis activity"/>
    <property type="evidence" value="ECO:0007669"/>
    <property type="project" value="InterPro"/>
</dbReference>
<dbReference type="InterPro" id="IPR003959">
    <property type="entry name" value="ATPase_AAA_core"/>
</dbReference>
<evidence type="ECO:0000256" key="9">
    <source>
        <dbReference type="RuleBase" id="RU003651"/>
    </source>
</evidence>
<evidence type="ECO:0000256" key="10">
    <source>
        <dbReference type="SAM" id="Coils"/>
    </source>
</evidence>
<keyword evidence="7" id="KW-0647">Proteasome</keyword>
<dbReference type="FunFam" id="3.40.50.300:FF:000037">
    <property type="entry name" value="26S protease regulatory subunit 6A"/>
    <property type="match status" value="1"/>
</dbReference>
<feature type="domain" description="AAA+ ATPase" evidence="11">
    <location>
        <begin position="210"/>
        <end position="349"/>
    </location>
</feature>
<dbReference type="SMART" id="SM00382">
    <property type="entry name" value="AAA"/>
    <property type="match status" value="1"/>
</dbReference>
<evidence type="ECO:0000256" key="7">
    <source>
        <dbReference type="ARBA" id="ARBA00022942"/>
    </source>
</evidence>
<keyword evidence="8" id="KW-0539">Nucleus</keyword>
<evidence type="ECO:0000256" key="3">
    <source>
        <dbReference type="ARBA" id="ARBA00006914"/>
    </source>
</evidence>
<dbReference type="Proteomes" id="UP000243499">
    <property type="component" value="Chromosome 4"/>
</dbReference>
<dbReference type="GO" id="GO:0005634">
    <property type="term" value="C:nucleus"/>
    <property type="evidence" value="ECO:0007669"/>
    <property type="project" value="UniProtKB-SubCell"/>
</dbReference>
<comment type="similarity">
    <text evidence="3 9">Belongs to the AAA ATPase family.</text>
</comment>
<dbReference type="PANTHER" id="PTHR23073">
    <property type="entry name" value="26S PROTEASOME REGULATORY SUBUNIT"/>
    <property type="match status" value="1"/>
</dbReference>
<evidence type="ECO:0000256" key="6">
    <source>
        <dbReference type="ARBA" id="ARBA00022840"/>
    </source>
</evidence>
<dbReference type="InterPro" id="IPR003593">
    <property type="entry name" value="AAA+_ATPase"/>
</dbReference>
<dbReference type="Gene3D" id="1.10.8.60">
    <property type="match status" value="1"/>
</dbReference>
<evidence type="ECO:0000256" key="4">
    <source>
        <dbReference type="ARBA" id="ARBA00022490"/>
    </source>
</evidence>
<dbReference type="InterPro" id="IPR027417">
    <property type="entry name" value="P-loop_NTPase"/>
</dbReference>
<dbReference type="PROSITE" id="PS00674">
    <property type="entry name" value="AAA"/>
    <property type="match status" value="1"/>
</dbReference>
<keyword evidence="5 9" id="KW-0547">Nucleotide-binding</keyword>
<evidence type="ECO:0000256" key="1">
    <source>
        <dbReference type="ARBA" id="ARBA00004123"/>
    </source>
</evidence>
<dbReference type="Pfam" id="PF00004">
    <property type="entry name" value="AAA"/>
    <property type="match status" value="1"/>
</dbReference>
<comment type="subcellular location">
    <subcellularLocation>
        <location evidence="2">Cytoplasm</location>
    </subcellularLocation>
    <subcellularLocation>
        <location evidence="1">Nucleus</location>
    </subcellularLocation>
</comment>
<sequence>MSSSGTPGPAAAMAVDDAEDDQLASMSTEDIVRASRLLDNEIRVLKDELQRTNLELESVKEKIKENQEKIKLNKQLPYLVGNIVEILEMNPEDEAEEDGANIDLDSQRKGKCVVLKTSTRQTIFLPVVGLVDPDKLKPGDLVGVNKDSYLILDTLPSEYDSRVKAMEVDEKPTEDYNDIGGLEKQIQELVEAIVLPMTHKDRFQKLGIRPPKGVLLYGPPGTGKTLMARACAAQTNATFLKLAGPQLVQMFIGDGAKLVRDAFQLAKEKAPCIIFIDEIDAIGTKRFDSEVSGDREVQRTMLELLNQLDGFSSDERIKVIAATNRADILDPALMRSGRLDRKIEFPHPSEEARARILQIHSRKMNVNPDVNFEELARSTDDFNGAQLKAVCVEAGMLALRRDATEVTHEDFNEGIVQVQAKKKSSLNYYA</sequence>
<evidence type="ECO:0000256" key="8">
    <source>
        <dbReference type="ARBA" id="ARBA00023242"/>
    </source>
</evidence>
<proteinExistence type="inferred from homology"/>
<dbReference type="GO" id="GO:0009553">
    <property type="term" value="P:embryo sac development"/>
    <property type="evidence" value="ECO:0007669"/>
    <property type="project" value="UniProtKB-ARBA"/>
</dbReference>
<keyword evidence="4" id="KW-0963">Cytoplasm</keyword>
<evidence type="ECO:0000259" key="11">
    <source>
        <dbReference type="SMART" id="SM00382"/>
    </source>
</evidence>
<dbReference type="GO" id="GO:0000502">
    <property type="term" value="C:proteasome complex"/>
    <property type="evidence" value="ECO:0007669"/>
    <property type="project" value="UniProtKB-KW"/>
</dbReference>
<keyword evidence="6 9" id="KW-0067">ATP-binding</keyword>
<name>A0A2S3HLE8_9POAL</name>
<protein>
    <recommendedName>
        <fullName evidence="11">AAA+ ATPase domain-containing protein</fullName>
    </recommendedName>
</protein>
<evidence type="ECO:0000256" key="2">
    <source>
        <dbReference type="ARBA" id="ARBA00004496"/>
    </source>
</evidence>
<dbReference type="SUPFAM" id="SSF52540">
    <property type="entry name" value="P-loop containing nucleoside triphosphate hydrolases"/>
    <property type="match status" value="1"/>
</dbReference>
<dbReference type="GO" id="GO:0005524">
    <property type="term" value="F:ATP binding"/>
    <property type="evidence" value="ECO:0007669"/>
    <property type="project" value="UniProtKB-KW"/>
</dbReference>
<dbReference type="Gene3D" id="2.40.50.140">
    <property type="entry name" value="Nucleic acid-binding proteins"/>
    <property type="match status" value="1"/>
</dbReference>
<dbReference type="Gramene" id="PAN25537">
    <property type="protein sequence ID" value="PAN25537"/>
    <property type="gene ID" value="PAHAL_4G309500"/>
</dbReference>
<organism evidence="12">
    <name type="scientific">Panicum hallii</name>
    <dbReference type="NCBI Taxonomy" id="206008"/>
    <lineage>
        <taxon>Eukaryota</taxon>
        <taxon>Viridiplantae</taxon>
        <taxon>Streptophyta</taxon>
        <taxon>Embryophyta</taxon>
        <taxon>Tracheophyta</taxon>
        <taxon>Spermatophyta</taxon>
        <taxon>Magnoliopsida</taxon>
        <taxon>Liliopsida</taxon>
        <taxon>Poales</taxon>
        <taxon>Poaceae</taxon>
        <taxon>PACMAD clade</taxon>
        <taxon>Panicoideae</taxon>
        <taxon>Panicodae</taxon>
        <taxon>Paniceae</taxon>
        <taxon>Panicinae</taxon>
        <taxon>Panicum</taxon>
        <taxon>Panicum sect. Panicum</taxon>
    </lineage>
</organism>
<evidence type="ECO:0000256" key="5">
    <source>
        <dbReference type="ARBA" id="ARBA00022741"/>
    </source>
</evidence>
<dbReference type="Pfam" id="PF17862">
    <property type="entry name" value="AAA_lid_3"/>
    <property type="match status" value="1"/>
</dbReference>